<dbReference type="AlphaFoldDB" id="A0A4S5C0W6"/>
<evidence type="ECO:0000259" key="1">
    <source>
        <dbReference type="Pfam" id="PF07110"/>
    </source>
</evidence>
<dbReference type="NCBIfam" id="TIGR02118">
    <property type="entry name" value="EthD family reductase"/>
    <property type="match status" value="1"/>
</dbReference>
<organism evidence="2 3">
    <name type="scientific">Lampropedia aestuarii</name>
    <dbReference type="NCBI Taxonomy" id="2562762"/>
    <lineage>
        <taxon>Bacteria</taxon>
        <taxon>Pseudomonadati</taxon>
        <taxon>Pseudomonadota</taxon>
        <taxon>Betaproteobacteria</taxon>
        <taxon>Burkholderiales</taxon>
        <taxon>Comamonadaceae</taxon>
        <taxon>Lampropedia</taxon>
    </lineage>
</organism>
<dbReference type="RefSeq" id="WP_136404984.1">
    <property type="nucleotide sequence ID" value="NZ_SSWX01000002.1"/>
</dbReference>
<dbReference type="EMBL" id="SSWX01000002">
    <property type="protein sequence ID" value="THJ36078.1"/>
    <property type="molecule type" value="Genomic_DNA"/>
</dbReference>
<dbReference type="Proteomes" id="UP000306236">
    <property type="component" value="Unassembled WGS sequence"/>
</dbReference>
<dbReference type="SUPFAM" id="SSF54909">
    <property type="entry name" value="Dimeric alpha+beta barrel"/>
    <property type="match status" value="2"/>
</dbReference>
<dbReference type="GO" id="GO:0016491">
    <property type="term" value="F:oxidoreductase activity"/>
    <property type="evidence" value="ECO:0007669"/>
    <property type="project" value="InterPro"/>
</dbReference>
<accession>A0A4S5C0W6</accession>
<feature type="domain" description="EthD" evidence="1">
    <location>
        <begin position="11"/>
        <end position="97"/>
    </location>
</feature>
<proteinExistence type="predicted"/>
<feature type="domain" description="EthD" evidence="1">
    <location>
        <begin position="133"/>
        <end position="216"/>
    </location>
</feature>
<evidence type="ECO:0000313" key="3">
    <source>
        <dbReference type="Proteomes" id="UP000306236"/>
    </source>
</evidence>
<name>A0A4S5C0W6_9BURK</name>
<gene>
    <name evidence="2" type="ORF">E8K88_02065</name>
</gene>
<dbReference type="InterPro" id="IPR011008">
    <property type="entry name" value="Dimeric_a/b-barrel"/>
</dbReference>
<dbReference type="InterPro" id="IPR009799">
    <property type="entry name" value="EthD_dom"/>
</dbReference>
<reference evidence="2 3" key="1">
    <citation type="submission" date="2019-04" db="EMBL/GenBank/DDBJ databases">
        <title>Lampropedia sp YIM MLB12 draf genome.</title>
        <authorList>
            <person name="Wang Y.-X."/>
        </authorList>
    </citation>
    <scope>NUCLEOTIDE SEQUENCE [LARGE SCALE GENOMIC DNA]</scope>
    <source>
        <strain evidence="2 3">YIM MLB12</strain>
    </source>
</reference>
<sequence>MTVRMGLIYKKPDWSLSAFDAYWRDQHGALAKRAPDLRAYWQNAVVDKLQRGIAFARGAWDVDGFSQLSFDDGKQSDQAFLHSDFAARLIRDEQHFLGDLHIVTAEQTEVIPVPAADVRAKLLKRMSIITRLPSMGEADFRREWAVHGELVRQMAGVSAYRQNYVVSRERVKGHLCGHDALPIDGIVEMWFKDTTALEAAFNSEAGLRTMAHAQSFLSEITAFVVHERQIL</sequence>
<keyword evidence="3" id="KW-1185">Reference proteome</keyword>
<dbReference type="Pfam" id="PF07110">
    <property type="entry name" value="EthD"/>
    <property type="match status" value="2"/>
</dbReference>
<comment type="caution">
    <text evidence="2">The sequence shown here is derived from an EMBL/GenBank/DDBJ whole genome shotgun (WGS) entry which is preliminary data.</text>
</comment>
<dbReference type="OrthoDB" id="8611253at2"/>
<dbReference type="Gene3D" id="3.30.70.100">
    <property type="match status" value="2"/>
</dbReference>
<protein>
    <submittedName>
        <fullName evidence="2">EthD family reductase</fullName>
    </submittedName>
</protein>
<evidence type="ECO:0000313" key="2">
    <source>
        <dbReference type="EMBL" id="THJ36078.1"/>
    </source>
</evidence>